<keyword evidence="2" id="KW-0479">Metal-binding</keyword>
<evidence type="ECO:0000313" key="4">
    <source>
        <dbReference type="EMBL" id="AMY10030.1"/>
    </source>
</evidence>
<name>A0A143PPH0_LUTPR</name>
<evidence type="ECO:0000256" key="2">
    <source>
        <dbReference type="ARBA" id="ARBA00022723"/>
    </source>
</evidence>
<dbReference type="Pfam" id="PF06778">
    <property type="entry name" value="Chlor_dismutase"/>
    <property type="match status" value="1"/>
</dbReference>
<dbReference type="KEGG" id="abac:LuPra_03258"/>
<proteinExistence type="predicted"/>
<dbReference type="InterPro" id="IPR010644">
    <property type="entry name" value="ChdC/CLD"/>
</dbReference>
<dbReference type="PANTHER" id="PTHR36843">
    <property type="entry name" value="HEME-DEPENDENT PEROXIDASE YWFI-RELATED"/>
    <property type="match status" value="1"/>
</dbReference>
<dbReference type="GO" id="GO:0004601">
    <property type="term" value="F:peroxidase activity"/>
    <property type="evidence" value="ECO:0007669"/>
    <property type="project" value="UniProtKB-KW"/>
</dbReference>
<dbReference type="EMBL" id="CP015136">
    <property type="protein sequence ID" value="AMY10030.1"/>
    <property type="molecule type" value="Genomic_DNA"/>
</dbReference>
<dbReference type="GO" id="GO:0020037">
    <property type="term" value="F:heme binding"/>
    <property type="evidence" value="ECO:0007669"/>
    <property type="project" value="InterPro"/>
</dbReference>
<accession>A0A143PPH0</accession>
<dbReference type="Gene3D" id="3.30.70.1030">
    <property type="entry name" value="Apc35880, domain 1"/>
    <property type="match status" value="2"/>
</dbReference>
<protein>
    <submittedName>
        <fullName evidence="4">Putative heme peroxidase</fullName>
    </submittedName>
</protein>
<keyword evidence="1" id="KW-0349">Heme</keyword>
<keyword evidence="4" id="KW-0560">Oxidoreductase</keyword>
<dbReference type="SUPFAM" id="SSF54909">
    <property type="entry name" value="Dimeric alpha+beta barrel"/>
    <property type="match status" value="1"/>
</dbReference>
<dbReference type="PANTHER" id="PTHR36843:SF1">
    <property type="entry name" value="COPROHEME DECARBOXYLASE"/>
    <property type="match status" value="1"/>
</dbReference>
<reference evidence="4 5" key="1">
    <citation type="journal article" date="2016" name="Genome Announc.">
        <title>First Complete Genome Sequence of a Subdivision 6 Acidobacterium Strain.</title>
        <authorList>
            <person name="Huang S."/>
            <person name="Vieira S."/>
            <person name="Bunk B."/>
            <person name="Riedel T."/>
            <person name="Sproer C."/>
            <person name="Overmann J."/>
        </authorList>
    </citation>
    <scope>NUCLEOTIDE SEQUENCE [LARGE SCALE GENOMIC DNA]</scope>
    <source>
        <strain evidence="5">DSM 100886 HEG_-6_39</strain>
    </source>
</reference>
<organism evidence="4 5">
    <name type="scientific">Luteitalea pratensis</name>
    <dbReference type="NCBI Taxonomy" id="1855912"/>
    <lineage>
        <taxon>Bacteria</taxon>
        <taxon>Pseudomonadati</taxon>
        <taxon>Acidobacteriota</taxon>
        <taxon>Vicinamibacteria</taxon>
        <taxon>Vicinamibacterales</taxon>
        <taxon>Vicinamibacteraceae</taxon>
        <taxon>Luteitalea</taxon>
    </lineage>
</organism>
<sequence length="279" mass="31151">MLTVPESLEGWCLLHQMFRVSWPALVQATNDERAELAAGLQELLAQAPADGGSSIAVAMLGHKADLMLVHARKSFDALVQAQLDVSRLAIAEAFESTTSYVSVIELGMYEMTAKIHEQLMAKGLELGTAEYRTAMKDAMQAQEPRMTGRLFTAFPARRYACFYPMDKRRGEIKNWYSAPFEKRAAMMRDHGHIGRLYSGEVSQIISGSIGFDDWEWGVDLFADDPLVFKKLIYEMRFDEASSDYGEFGPFYTGVQFSPSQVTNWIEGQTPALEASSLSS</sequence>
<evidence type="ECO:0000313" key="5">
    <source>
        <dbReference type="Proteomes" id="UP000076079"/>
    </source>
</evidence>
<dbReference type="InterPro" id="IPR011008">
    <property type="entry name" value="Dimeric_a/b-barrel"/>
</dbReference>
<dbReference type="AlphaFoldDB" id="A0A143PPH0"/>
<keyword evidence="4" id="KW-0575">Peroxidase</keyword>
<dbReference type="NCBIfam" id="NF008913">
    <property type="entry name" value="PRK12276.1"/>
    <property type="match status" value="1"/>
</dbReference>
<keyword evidence="5" id="KW-1185">Reference proteome</keyword>
<evidence type="ECO:0000256" key="1">
    <source>
        <dbReference type="ARBA" id="ARBA00022617"/>
    </source>
</evidence>
<keyword evidence="3" id="KW-0408">Iron</keyword>
<dbReference type="PATRIC" id="fig|1813736.3.peg.3464"/>
<gene>
    <name evidence="4" type="ORF">LuPra_03258</name>
</gene>
<dbReference type="GO" id="GO:0046872">
    <property type="term" value="F:metal ion binding"/>
    <property type="evidence" value="ECO:0007669"/>
    <property type="project" value="UniProtKB-KW"/>
</dbReference>
<reference evidence="5" key="2">
    <citation type="submission" date="2016-04" db="EMBL/GenBank/DDBJ databases">
        <title>First Complete Genome Sequence of a Subdivision 6 Acidobacterium.</title>
        <authorList>
            <person name="Huang S."/>
            <person name="Vieira S."/>
            <person name="Bunk B."/>
            <person name="Riedel T."/>
            <person name="Sproeer C."/>
            <person name="Overmann J."/>
        </authorList>
    </citation>
    <scope>NUCLEOTIDE SEQUENCE [LARGE SCALE GENOMIC DNA]</scope>
    <source>
        <strain evidence="5">DSM 100886 HEG_-6_39</strain>
    </source>
</reference>
<dbReference type="STRING" id="1855912.LuPra_03258"/>
<dbReference type="RefSeq" id="WP_234800424.1">
    <property type="nucleotide sequence ID" value="NZ_CP015136.1"/>
</dbReference>
<dbReference type="Proteomes" id="UP000076079">
    <property type="component" value="Chromosome"/>
</dbReference>
<evidence type="ECO:0000256" key="3">
    <source>
        <dbReference type="ARBA" id="ARBA00023004"/>
    </source>
</evidence>